<keyword evidence="15" id="KW-0899">Viral immunoevasion</keyword>
<dbReference type="Gene3D" id="3.30.420.410">
    <property type="entry name" value="Arenaviral nucleoprotein, C-terminal domain"/>
    <property type="match status" value="1"/>
</dbReference>
<dbReference type="InterPro" id="IPR035084">
    <property type="entry name" value="Nucleocapsid_C_arenaviridae"/>
</dbReference>
<evidence type="ECO:0000256" key="13">
    <source>
        <dbReference type="ARBA" id="ARBA00023258"/>
    </source>
</evidence>
<keyword evidence="2" id="KW-1113">Inhibition of host RLR pathway by virus</keyword>
<evidence type="ECO:0000256" key="6">
    <source>
        <dbReference type="ARBA" id="ARBA00022632"/>
    </source>
</evidence>
<keyword evidence="12" id="KW-1035">Host cytoplasm</keyword>
<keyword evidence="10" id="KW-0694">RNA-binding</keyword>
<evidence type="ECO:0000256" key="11">
    <source>
        <dbReference type="ARBA" id="ARBA00023086"/>
    </source>
</evidence>
<dbReference type="Pfam" id="PF00843">
    <property type="entry name" value="Arena_nucleocap"/>
    <property type="match status" value="1"/>
</dbReference>
<evidence type="ECO:0000256" key="12">
    <source>
        <dbReference type="ARBA" id="ARBA00023200"/>
    </source>
</evidence>
<dbReference type="GO" id="GO:0046872">
    <property type="term" value="F:metal ion binding"/>
    <property type="evidence" value="ECO:0007669"/>
    <property type="project" value="UniProtKB-KW"/>
</dbReference>
<dbReference type="GO" id="GO:0019029">
    <property type="term" value="C:helical viral capsid"/>
    <property type="evidence" value="ECO:0007669"/>
    <property type="project" value="UniProtKB-KW"/>
</dbReference>
<evidence type="ECO:0000256" key="3">
    <source>
        <dbReference type="ARBA" id="ARBA00022497"/>
    </source>
</evidence>
<keyword evidence="8" id="KW-0862">Zinc</keyword>
<evidence type="ECO:0000256" key="1">
    <source>
        <dbReference type="ARBA" id="ARBA00022437"/>
    </source>
</evidence>
<protein>
    <submittedName>
        <fullName evidence="18">Nucleoprotein</fullName>
    </submittedName>
</protein>
<evidence type="ECO:0000259" key="16">
    <source>
        <dbReference type="Pfam" id="PF00843"/>
    </source>
</evidence>
<keyword evidence="7" id="KW-0479">Metal-binding</keyword>
<evidence type="ECO:0000313" key="20">
    <source>
        <dbReference type="EMBL" id="AZI72606.1"/>
    </source>
</evidence>
<evidence type="ECO:0000256" key="8">
    <source>
        <dbReference type="ARBA" id="ARBA00022833"/>
    </source>
</evidence>
<keyword evidence="1" id="KW-1224">Inhibition of host IKBKE by virus</keyword>
<name>A0A1P8PFC7_9VIRU</name>
<evidence type="ECO:0000256" key="4">
    <source>
        <dbReference type="ARBA" id="ARBA00022561"/>
    </source>
</evidence>
<keyword evidence="11 18" id="KW-0543">Viral nucleoprotein</keyword>
<dbReference type="EMBL" id="KX527579">
    <property type="protein sequence ID" value="APX61217.1"/>
    <property type="molecule type" value="Genomic_RNA"/>
</dbReference>
<reference evidence="19" key="2">
    <citation type="journal article" date="2018" name="PLoS Pathog.">
        <title>Characterization of Haartman Institute snake virus-1 (HISV-1) and HISV-like viruses-The representatives of genus Hartmanivirus, family Arenaviridae.</title>
        <authorList>
            <person name="Hepojoki J."/>
            <person name="Hepojoki S."/>
            <person name="Smura T."/>
            <person name="Szirovicza L."/>
            <person name="Dervas E."/>
            <person name="Prahauser B."/>
            <person name="Nufer L."/>
            <person name="Schraner E.M."/>
            <person name="Vapalahti O."/>
            <person name="Kipar A."/>
            <person name="Hetzel U."/>
        </authorList>
    </citation>
    <scope>NUCLEOTIDE SEQUENCE</scope>
    <source>
        <strain evidence="20">S14-0591_4</strain>
        <strain evidence="19">S14-369-79_5</strain>
        <strain evidence="21">S15-0040_5</strain>
    </source>
</reference>
<keyword evidence="3" id="KW-1139">Helical capsid protein</keyword>
<evidence type="ECO:0000256" key="2">
    <source>
        <dbReference type="ARBA" id="ARBA00022482"/>
    </source>
</evidence>
<dbReference type="InterPro" id="IPR035083">
    <property type="entry name" value="Nucleocapsid_N_arenaviridae"/>
</dbReference>
<dbReference type="Pfam" id="PF17290">
    <property type="entry name" value="Arena_ncap_C"/>
    <property type="match status" value="1"/>
</dbReference>
<evidence type="ECO:0000313" key="19">
    <source>
        <dbReference type="EMBL" id="AZI72604.1"/>
    </source>
</evidence>
<keyword evidence="14" id="KW-0687">Ribonucleoprotein</keyword>
<keyword evidence="4" id="KW-0167">Capsid protein</keyword>
<evidence type="ECO:0000313" key="21">
    <source>
        <dbReference type="EMBL" id="AZI72612.1"/>
    </source>
</evidence>
<dbReference type="Gene3D" id="1.10.150.550">
    <property type="entry name" value="Arenavirus nucleocapsid protein, head domain"/>
    <property type="match status" value="1"/>
</dbReference>
<evidence type="ECO:0000256" key="14">
    <source>
        <dbReference type="ARBA" id="ARBA00023274"/>
    </source>
</evidence>
<keyword evidence="5" id="KW-0945">Host-virus interaction</keyword>
<dbReference type="EMBL" id="MH483067">
    <property type="protein sequence ID" value="AZI72606.1"/>
    <property type="molecule type" value="Genomic_RNA"/>
</dbReference>
<keyword evidence="13" id="KW-0922">Interferon antiviral system evasion</keyword>
<evidence type="ECO:0000259" key="17">
    <source>
        <dbReference type="Pfam" id="PF17290"/>
    </source>
</evidence>
<evidence type="ECO:0000256" key="5">
    <source>
        <dbReference type="ARBA" id="ARBA00022581"/>
    </source>
</evidence>
<evidence type="ECO:0000256" key="10">
    <source>
        <dbReference type="ARBA" id="ARBA00022884"/>
    </source>
</evidence>
<evidence type="ECO:0000256" key="7">
    <source>
        <dbReference type="ARBA" id="ARBA00022723"/>
    </source>
</evidence>
<gene>
    <name evidence="19" type="primary">NP</name>
</gene>
<dbReference type="GO" id="GO:1990904">
    <property type="term" value="C:ribonucleoprotein complex"/>
    <property type="evidence" value="ECO:0007669"/>
    <property type="project" value="UniProtKB-KW"/>
</dbReference>
<proteinExistence type="predicted"/>
<evidence type="ECO:0000256" key="15">
    <source>
        <dbReference type="ARBA" id="ARBA00023280"/>
    </source>
</evidence>
<evidence type="ECO:0000256" key="9">
    <source>
        <dbReference type="ARBA" id="ARBA00022844"/>
    </source>
</evidence>
<reference evidence="18" key="1">
    <citation type="journal article" date="2017" name="PLoS Pathog.">
        <title>Co-infecting Reptarenaviruses Can Be Vertically Transmitted in Boa Constrictor.</title>
        <authorList>
            <person name="Keller S."/>
            <person name="Hetzel U."/>
            <person name="Sironen T."/>
            <person name="Korzyukov Y."/>
            <person name="Vapalahti O."/>
            <person name="Kipar A."/>
            <person name="Hepojoki J."/>
        </authorList>
    </citation>
    <scope>NUCLEOTIDE SEQUENCE</scope>
    <source>
        <strain evidence="18">S5L1</strain>
    </source>
</reference>
<dbReference type="EMBL" id="MH483080">
    <property type="protein sequence ID" value="AZI72612.1"/>
    <property type="molecule type" value="Genomic_RNA"/>
</dbReference>
<sequence length="595" mass="66498">MAALQRAAVNQLALKKRLNKLLTPFQRELNNQIFKDVKALRAGLDASKVNDVLRRLRKETKGPNDLNRLRDLNETAATLSGMVAIQSVVEIDSSLMSDEELIQCIENIEIIKKKAEYKGGSRPKISEFEAETGMSKSDHEMFNKLFSRFVPRKEESGPSGSSTPKSWIGINPKDLANQFGTSPSVTISLIMMRTNSPFKQIIDALYDISLLDSGMFVNASVIKAMTLQHPCLECVEFSVPKNSSGYNITVKAVVKAANVLSKLPKIEKIVIDDDNRVEILRVLLNIQREFGIKIQMNEERGLFEDIFYKICVSPNGPCVVSIRSELTGRGWENTVFRLRRPPPYAPRLYPDLMDLDLDALPASIEGGHRKDDSKGADIPKPAIIANEIDEFIRSPNSSDSDIDIPDPRNSYMSQACEALFKGGETAFMDIEGSPQDPVEIALLSPDTGKFVHMFRMPKDKDDFKKASKHAHGLLLDDISNHPNLYSDKNIEAFFAKIPSSAKLFSQGSDIEECLKYFGRKDLRVTDCKWKREEYMKYHDSILDELSEVFPCKHSGTVKDKKGALSAPHCALLDCLMFTRTASGGKKIKDPSPATI</sequence>
<keyword evidence="6" id="KW-1090">Inhibition of host innate immune response by virus</keyword>
<dbReference type="GO" id="GO:0019013">
    <property type="term" value="C:viral nucleocapsid"/>
    <property type="evidence" value="ECO:0007669"/>
    <property type="project" value="UniProtKB-KW"/>
</dbReference>
<feature type="domain" description="Nucleocapsid C-terminal Arenaviridae" evidence="17">
    <location>
        <begin position="424"/>
        <end position="582"/>
    </location>
</feature>
<dbReference type="EMBL" id="MH483063">
    <property type="protein sequence ID" value="AZI72604.1"/>
    <property type="molecule type" value="Genomic_RNA"/>
</dbReference>
<feature type="domain" description="Nucleocapsid N-terminal Arenaviridae" evidence="16">
    <location>
        <begin position="15"/>
        <end position="338"/>
    </location>
</feature>
<dbReference type="GO" id="GO:0003723">
    <property type="term" value="F:RNA binding"/>
    <property type="evidence" value="ECO:0007669"/>
    <property type="project" value="UniProtKB-KW"/>
</dbReference>
<evidence type="ECO:0000313" key="18">
    <source>
        <dbReference type="EMBL" id="APX61217.1"/>
    </source>
</evidence>
<keyword evidence="9" id="KW-0946">Virion</keyword>
<organism evidence="18">
    <name type="scientific">S5-like reptarenavirus</name>
    <dbReference type="NCBI Taxonomy" id="1938918"/>
    <lineage>
        <taxon>Viruses</taxon>
        <taxon>Riboviria</taxon>
        <taxon>Orthornavirae</taxon>
        <taxon>Negarnaviricota</taxon>
        <taxon>Polyploviricotina</taxon>
        <taxon>Bunyaviricetes</taxon>
        <taxon>Hareavirales</taxon>
        <taxon>Arenaviridae</taxon>
        <taxon>Reptarenavirus</taxon>
    </lineage>
</organism>
<dbReference type="GO" id="GO:0039724">
    <property type="term" value="P:symbiont-mediated suppression of host cytoplasmic pattern recognition receptor signaling pathway via inhibition of IKBKE activity"/>
    <property type="evidence" value="ECO:0007669"/>
    <property type="project" value="UniProtKB-KW"/>
</dbReference>
<accession>A0A1P8PFC7</accession>
<dbReference type="InterPro" id="IPR038115">
    <property type="entry name" value="Nucleocapsid_C_sf"/>
</dbReference>